<evidence type="ECO:0000256" key="1">
    <source>
        <dbReference type="SAM" id="MobiDB-lite"/>
    </source>
</evidence>
<geneLocation type="plasmid" evidence="2">
    <name>pcxc100</name>
</geneLocation>
<feature type="region of interest" description="Disordered" evidence="1">
    <location>
        <begin position="14"/>
        <end position="64"/>
    </location>
</feature>
<protein>
    <submittedName>
        <fullName evidence="2">Uncharacterized protein</fullName>
    </submittedName>
</protein>
<proteinExistence type="predicted"/>
<accession>Q6XGC9</accession>
<keyword evidence="2" id="KW-0614">Plasmid</keyword>
<dbReference type="EMBL" id="AY233338">
    <property type="protein sequence ID" value="AAP69568.1"/>
    <property type="molecule type" value="Genomic_DNA"/>
</dbReference>
<dbReference type="AlphaFoldDB" id="Q6XGC9"/>
<sequence length="122" mass="12659">MTLLQMGERVPVLSRARRSSPTVTVILTSERRPRGSEDPPGTGTGTVGATLSATDGDSGTKAGATIDGAAEASRCDRIRDPAPGRDGGGATVRSAIRDHAHFGLLCLDTCDELRGDRLEVVS</sequence>
<name>Q6XGC9_LEIXC</name>
<evidence type="ECO:0000313" key="2">
    <source>
        <dbReference type="EMBL" id="AAP69568.1"/>
    </source>
</evidence>
<organism evidence="2">
    <name type="scientific">Leifsonia xyli subsp. cynodontis</name>
    <name type="common">Clavibacter xyli cynodontis</name>
    <dbReference type="NCBI Taxonomy" id="31966"/>
    <lineage>
        <taxon>Bacteria</taxon>
        <taxon>Bacillati</taxon>
        <taxon>Actinomycetota</taxon>
        <taxon>Actinomycetes</taxon>
        <taxon>Micrococcales</taxon>
        <taxon>Microbacteriaceae</taxon>
        <taxon>Leifsonia</taxon>
    </lineage>
</organism>
<feature type="non-terminal residue" evidence="2">
    <location>
        <position position="122"/>
    </location>
</feature>
<reference evidence="2" key="1">
    <citation type="submission" date="2003-02" db="EMBL/GenBank/DDBJ databases">
        <title>A broad-range plasmid par locus identified from pcxc100, a native plasmid of Leifsonia xyli subsp. cynodontis.</title>
        <authorList>
            <person name="Li T."/>
            <person name="Chen T.-A."/>
            <person name="Chen L."/>
            <person name="Zhang Y."/>
        </authorList>
    </citation>
    <scope>NUCLEOTIDE SEQUENCE</scope>
    <source>
        <plasmid evidence="2">pcxc100</plasmid>
    </source>
</reference>